<proteinExistence type="predicted"/>
<reference evidence="2 3" key="1">
    <citation type="submission" date="2018-06" db="EMBL/GenBank/DDBJ databases">
        <title>WGS assembly of Brassica rapa FPsc.</title>
        <authorList>
            <person name="Bowman J."/>
            <person name="Kohchi T."/>
            <person name="Yamato K."/>
            <person name="Jenkins J."/>
            <person name="Shu S."/>
            <person name="Ishizaki K."/>
            <person name="Yamaoka S."/>
            <person name="Nishihama R."/>
            <person name="Nakamura Y."/>
            <person name="Berger F."/>
            <person name="Adam C."/>
            <person name="Aki S."/>
            <person name="Althoff F."/>
            <person name="Araki T."/>
            <person name="Arteaga-Vazquez M."/>
            <person name="Balasubrmanian S."/>
            <person name="Bauer D."/>
            <person name="Boehm C."/>
            <person name="Briginshaw L."/>
            <person name="Caballero-Perez J."/>
            <person name="Catarino B."/>
            <person name="Chen F."/>
            <person name="Chiyoda S."/>
            <person name="Chovatia M."/>
            <person name="Davies K."/>
            <person name="Delmans M."/>
            <person name="Demura T."/>
            <person name="Dierschke T."/>
            <person name="Dolan L."/>
            <person name="Dorantes-Acosta A."/>
            <person name="Eklund D."/>
            <person name="Florent S."/>
            <person name="Flores-Sandoval E."/>
            <person name="Fujiyama A."/>
            <person name="Fukuzawa H."/>
            <person name="Galik B."/>
            <person name="Grimanelli D."/>
            <person name="Grimwood J."/>
            <person name="Grossniklaus U."/>
            <person name="Hamada T."/>
            <person name="Haseloff J."/>
            <person name="Hetherington A."/>
            <person name="Higo A."/>
            <person name="Hirakawa Y."/>
            <person name="Hundley H."/>
            <person name="Ikeda Y."/>
            <person name="Inoue K."/>
            <person name="Inoue S."/>
            <person name="Ishida S."/>
            <person name="Jia Q."/>
            <person name="Kakita M."/>
            <person name="Kanazawa T."/>
            <person name="Kawai Y."/>
            <person name="Kawashima T."/>
            <person name="Kennedy M."/>
            <person name="Kinose K."/>
            <person name="Kinoshita T."/>
            <person name="Kohara Y."/>
            <person name="Koide E."/>
            <person name="Komatsu K."/>
            <person name="Kopischke S."/>
            <person name="Kubo M."/>
            <person name="Kyozuka J."/>
            <person name="Lagercrantz U."/>
            <person name="Lin S."/>
            <person name="Lindquist E."/>
            <person name="Lipzen A."/>
            <person name="Lu C."/>
            <person name="Luna E."/>
            <person name="Martienssen R."/>
            <person name="Minamino N."/>
            <person name="Mizutani M."/>
            <person name="Mizutani M."/>
            <person name="Mochizuki N."/>
            <person name="Monte I."/>
            <person name="Mosher R."/>
            <person name="Nagasaki H."/>
            <person name="Nakagami H."/>
            <person name="Naramoto S."/>
            <person name="Nishitani K."/>
            <person name="Ohtani M."/>
            <person name="Okamoto T."/>
            <person name="Okumura M."/>
            <person name="Phillips J."/>
            <person name="Pollak B."/>
            <person name="Reinders A."/>
            <person name="Roevekamp M."/>
            <person name="Sano R."/>
            <person name="Sawa S."/>
            <person name="Schmid M."/>
            <person name="Shirakawa M."/>
            <person name="Solano R."/>
            <person name="Spunde A."/>
            <person name="Suetsugu N."/>
            <person name="Sugano S."/>
            <person name="Sugiyama A."/>
            <person name="Sun R."/>
            <person name="Suzuki Y."/>
            <person name="Takenaka M."/>
            <person name="Takezawa D."/>
            <person name="Tomogane H."/>
            <person name="Tsuzuki M."/>
            <person name="Ueda T."/>
            <person name="Umeda M."/>
            <person name="Ward J."/>
            <person name="Watanabe Y."/>
            <person name="Yazaki K."/>
            <person name="Yokoyama R."/>
            <person name="Yoshitake Y."/>
            <person name="Yotsui I."/>
            <person name="Zachgo S."/>
            <person name="Schmutz J."/>
        </authorList>
    </citation>
    <scope>NUCLEOTIDE SEQUENCE [LARGE SCALE GENOMIC DNA]</scope>
    <source>
        <strain evidence="3">cv. B-3</strain>
    </source>
</reference>
<dbReference type="Proteomes" id="UP000264353">
    <property type="component" value="Chromosome A8"/>
</dbReference>
<accession>A0A397YA96</accession>
<protein>
    <recommendedName>
        <fullName evidence="1">Transposase-associated domain-containing protein</fullName>
    </recommendedName>
</protein>
<dbReference type="PANTHER" id="PTHR10775:SF179">
    <property type="entry name" value="TRANSPOSON, EN_SPM-LIKE, TRANSPOSASE-ASSOCIATED DOMAIN PROTEIN"/>
    <property type="match status" value="1"/>
</dbReference>
<dbReference type="Pfam" id="PF13963">
    <property type="entry name" value="Transpos_assoc"/>
    <property type="match status" value="1"/>
</dbReference>
<evidence type="ECO:0000313" key="3">
    <source>
        <dbReference type="Proteomes" id="UP000264353"/>
    </source>
</evidence>
<dbReference type="PANTHER" id="PTHR10775">
    <property type="entry name" value="OS08G0208400 PROTEIN"/>
    <property type="match status" value="1"/>
</dbReference>
<sequence length="332" mass="37924">MLDKSWVHLCRVDSAYERGAWGFVNAVTAKLGVNGKIVCPCARCRNLDRHTSEEVVSHLVINGMDDAYKVRSDWFHHGDGNSVAVLEGEDRCWNAEILSLYEAANCLDEDLAIRGSQLRESVEGEDRKEDEFLAKLAEAETPLYPTIKSQNGWSDKSFDDLLQTLPNMLPEDNVLHTSTYDVKKFLKSFDMGYQKIHACVNDCCLFRKKLKTTESCPKCKASRWKTNMHTGELKKGVPQKVLRYFPLIPRLKRMFRQEQLAMDLRWHFNNKSTDGKLRHPVDSVTWQSMNDKYPSFAAEERNLRLGLSTDGFNPFRGEHHAQSADSRTASTG</sequence>
<dbReference type="EMBL" id="CM010635">
    <property type="protein sequence ID" value="RID50399.1"/>
    <property type="molecule type" value="Genomic_DNA"/>
</dbReference>
<organism evidence="2 3">
    <name type="scientific">Brassica campestris</name>
    <name type="common">Field mustard</name>
    <dbReference type="NCBI Taxonomy" id="3711"/>
    <lineage>
        <taxon>Eukaryota</taxon>
        <taxon>Viridiplantae</taxon>
        <taxon>Streptophyta</taxon>
        <taxon>Embryophyta</taxon>
        <taxon>Tracheophyta</taxon>
        <taxon>Spermatophyta</taxon>
        <taxon>Magnoliopsida</taxon>
        <taxon>eudicotyledons</taxon>
        <taxon>Gunneridae</taxon>
        <taxon>Pentapetalae</taxon>
        <taxon>rosids</taxon>
        <taxon>malvids</taxon>
        <taxon>Brassicales</taxon>
        <taxon>Brassicaceae</taxon>
        <taxon>Brassiceae</taxon>
        <taxon>Brassica</taxon>
    </lineage>
</organism>
<feature type="domain" description="Transposase-associated" evidence="1">
    <location>
        <begin position="4"/>
        <end position="78"/>
    </location>
</feature>
<name>A0A397YA96_BRACM</name>
<dbReference type="InterPro" id="IPR029480">
    <property type="entry name" value="Transpos_assoc"/>
</dbReference>
<dbReference type="Pfam" id="PF02992">
    <property type="entry name" value="Transposase_21"/>
    <property type="match status" value="1"/>
</dbReference>
<dbReference type="AlphaFoldDB" id="A0A397YA96"/>
<gene>
    <name evidence="2" type="ORF">BRARA_H01130</name>
</gene>
<evidence type="ECO:0000259" key="1">
    <source>
        <dbReference type="Pfam" id="PF13963"/>
    </source>
</evidence>
<dbReference type="InterPro" id="IPR004242">
    <property type="entry name" value="Transposase_21"/>
</dbReference>
<evidence type="ECO:0000313" key="2">
    <source>
        <dbReference type="EMBL" id="RID50399.1"/>
    </source>
</evidence>